<evidence type="ECO:0000259" key="1">
    <source>
        <dbReference type="Pfam" id="PF12804"/>
    </source>
</evidence>
<dbReference type="Proteomes" id="UP000094578">
    <property type="component" value="Unassembled WGS sequence"/>
</dbReference>
<dbReference type="PANTHER" id="PTHR43777:SF1">
    <property type="entry name" value="MOLYBDENUM COFACTOR CYTIDYLYLTRANSFERASE"/>
    <property type="match status" value="1"/>
</dbReference>
<sequence>MNITALVLTAGKSSRMGKDKLSLPLESIPSNQNATPFMTIGGKVLSTVLHTEQIQQVITVTAPYSSSQWQQEIQDWIQQYPSKMQNVVCEQAHLGMSYSIRCGMKQVRLSSADAVLILLGDQPLITSTMLTELMTIYQHQPDVDFIACADHEGIKPPVIFPEHMWMYLEELEGDQGARKLLTNPYFYSNIVRYPDHFFWDADTPEAWLQIQQHLAQY</sequence>
<dbReference type="RefSeq" id="WP_069326357.1">
    <property type="nucleotide sequence ID" value="NZ_MDER01000029.1"/>
</dbReference>
<evidence type="ECO:0000313" key="2">
    <source>
        <dbReference type="EMBL" id="ODP29756.1"/>
    </source>
</evidence>
<keyword evidence="3" id="KW-1185">Reference proteome</keyword>
<dbReference type="CDD" id="cd04182">
    <property type="entry name" value="GT_2_like_f"/>
    <property type="match status" value="1"/>
</dbReference>
<gene>
    <name evidence="2" type="primary">mocA</name>
    <name evidence="2" type="ORF">PTI45_00910</name>
</gene>
<feature type="domain" description="MobA-like NTP transferase" evidence="1">
    <location>
        <begin position="5"/>
        <end position="182"/>
    </location>
</feature>
<protein>
    <submittedName>
        <fullName evidence="2">Molybdenum cofactor cytidylyltransferase</fullName>
        <ecNumber evidence="2">2.7.7.76</ecNumber>
    </submittedName>
</protein>
<dbReference type="AlphaFoldDB" id="A0A1E3L7M5"/>
<dbReference type="GO" id="GO:0061602">
    <property type="term" value="F:molybdenum cofactor cytidylyltransferase activity"/>
    <property type="evidence" value="ECO:0007669"/>
    <property type="project" value="UniProtKB-EC"/>
</dbReference>
<accession>A0A1E3L7M5</accession>
<evidence type="ECO:0000313" key="3">
    <source>
        <dbReference type="Proteomes" id="UP000094578"/>
    </source>
</evidence>
<dbReference type="Gene3D" id="3.90.550.10">
    <property type="entry name" value="Spore Coat Polysaccharide Biosynthesis Protein SpsA, Chain A"/>
    <property type="match status" value="1"/>
</dbReference>
<organism evidence="2 3">
    <name type="scientific">Paenibacillus nuruki</name>
    <dbReference type="NCBI Taxonomy" id="1886670"/>
    <lineage>
        <taxon>Bacteria</taxon>
        <taxon>Bacillati</taxon>
        <taxon>Bacillota</taxon>
        <taxon>Bacilli</taxon>
        <taxon>Bacillales</taxon>
        <taxon>Paenibacillaceae</taxon>
        <taxon>Paenibacillus</taxon>
    </lineage>
</organism>
<proteinExistence type="predicted"/>
<reference evidence="2 3" key="1">
    <citation type="submission" date="2016-08" db="EMBL/GenBank/DDBJ databases">
        <title>Genome sequencing of Paenibacillus sp. TI45-13ar, isolated from Korean traditional nuruk.</title>
        <authorList>
            <person name="Kim S.-J."/>
        </authorList>
    </citation>
    <scope>NUCLEOTIDE SEQUENCE [LARGE SCALE GENOMIC DNA]</scope>
    <source>
        <strain evidence="2 3">TI45-13ar</strain>
    </source>
</reference>
<dbReference type="PANTHER" id="PTHR43777">
    <property type="entry name" value="MOLYBDENUM COFACTOR CYTIDYLYLTRANSFERASE"/>
    <property type="match status" value="1"/>
</dbReference>
<keyword evidence="2" id="KW-0548">Nucleotidyltransferase</keyword>
<dbReference type="EMBL" id="MDER01000029">
    <property type="protein sequence ID" value="ODP29756.1"/>
    <property type="molecule type" value="Genomic_DNA"/>
</dbReference>
<name>A0A1E3L7M5_9BACL</name>
<comment type="caution">
    <text evidence="2">The sequence shown here is derived from an EMBL/GenBank/DDBJ whole genome shotgun (WGS) entry which is preliminary data.</text>
</comment>
<keyword evidence="2" id="KW-0808">Transferase</keyword>
<dbReference type="EC" id="2.7.7.76" evidence="2"/>
<dbReference type="InterPro" id="IPR025877">
    <property type="entry name" value="MobA-like_NTP_Trfase"/>
</dbReference>
<dbReference type="STRING" id="1886670.PTI45_00910"/>
<dbReference type="InterPro" id="IPR029044">
    <property type="entry name" value="Nucleotide-diphossugar_trans"/>
</dbReference>
<dbReference type="SUPFAM" id="SSF53448">
    <property type="entry name" value="Nucleotide-diphospho-sugar transferases"/>
    <property type="match status" value="1"/>
</dbReference>
<dbReference type="Pfam" id="PF12804">
    <property type="entry name" value="NTP_transf_3"/>
    <property type="match status" value="1"/>
</dbReference>